<evidence type="ECO:0008006" key="4">
    <source>
        <dbReference type="Google" id="ProtNLM"/>
    </source>
</evidence>
<dbReference type="RefSeq" id="WP_115880618.1">
    <property type="nucleotide sequence ID" value="NZ_QTTQ01000011.1"/>
</dbReference>
<dbReference type="OrthoDB" id="1122309at2"/>
<gene>
    <name evidence="2" type="ORF">BX611_1939</name>
</gene>
<keyword evidence="1" id="KW-0732">Signal</keyword>
<organism evidence="2 3">
    <name type="scientific">Lutibacter oceani</name>
    <dbReference type="NCBI Taxonomy" id="1853311"/>
    <lineage>
        <taxon>Bacteria</taxon>
        <taxon>Pseudomonadati</taxon>
        <taxon>Bacteroidota</taxon>
        <taxon>Flavobacteriia</taxon>
        <taxon>Flavobacteriales</taxon>
        <taxon>Flavobacteriaceae</taxon>
        <taxon>Lutibacter</taxon>
    </lineage>
</organism>
<sequence>MKKNNLVRYLMILSFGIILVACSKNDEIPNTHIIGAYTGTLTTNLENLQGSQINSKSATAIVTSVGKQIEVYCYNDDFNITVLVNIYENGDYMMTCLSGQEFENMYGHSLSQENMVGYMQNNNLQWMQHLDLEHIESDIHNGFFNMLDNSFKYTFLIDDMEYHFEGVREFITEEVGF</sequence>
<evidence type="ECO:0000313" key="3">
    <source>
        <dbReference type="Proteomes" id="UP000256429"/>
    </source>
</evidence>
<accession>A0A3D9RKL0</accession>
<dbReference type="AlphaFoldDB" id="A0A3D9RKL0"/>
<keyword evidence="3" id="KW-1185">Reference proteome</keyword>
<comment type="caution">
    <text evidence="2">The sequence shown here is derived from an EMBL/GenBank/DDBJ whole genome shotgun (WGS) entry which is preliminary data.</text>
</comment>
<feature type="signal peptide" evidence="1">
    <location>
        <begin position="1"/>
        <end position="23"/>
    </location>
</feature>
<dbReference type="EMBL" id="QTTQ01000011">
    <property type="protein sequence ID" value="REE80297.1"/>
    <property type="molecule type" value="Genomic_DNA"/>
</dbReference>
<protein>
    <recommendedName>
        <fullName evidence="4">Lipoprotein</fullName>
    </recommendedName>
</protein>
<evidence type="ECO:0000313" key="2">
    <source>
        <dbReference type="EMBL" id="REE80297.1"/>
    </source>
</evidence>
<name>A0A3D9RKL0_9FLAO</name>
<reference evidence="2 3" key="1">
    <citation type="submission" date="2018-08" db="EMBL/GenBank/DDBJ databases">
        <title>Genomic Encyclopedia of Type Strains, Phase III (KMG-III): the genomes of soil and plant-associated and newly described type strains.</title>
        <authorList>
            <person name="Whitman W."/>
        </authorList>
    </citation>
    <scope>NUCLEOTIDE SEQUENCE [LARGE SCALE GENOMIC DNA]</scope>
    <source>
        <strain evidence="2 3">325-5</strain>
    </source>
</reference>
<dbReference type="PROSITE" id="PS51257">
    <property type="entry name" value="PROKAR_LIPOPROTEIN"/>
    <property type="match status" value="1"/>
</dbReference>
<dbReference type="CDD" id="cd13120">
    <property type="entry name" value="BF2867_like_N"/>
    <property type="match status" value="1"/>
</dbReference>
<dbReference type="Proteomes" id="UP000256429">
    <property type="component" value="Unassembled WGS sequence"/>
</dbReference>
<evidence type="ECO:0000256" key="1">
    <source>
        <dbReference type="SAM" id="SignalP"/>
    </source>
</evidence>
<feature type="chain" id="PRO_5017734483" description="Lipoprotein" evidence="1">
    <location>
        <begin position="24"/>
        <end position="177"/>
    </location>
</feature>
<proteinExistence type="predicted"/>